<gene>
    <name evidence="3" type="ORF">HNR45_001334</name>
</gene>
<dbReference type="AlphaFoldDB" id="A0A841R3A0"/>
<proteinExistence type="predicted"/>
<feature type="domain" description="Sporulation stage II protein D amidase enhancer LytB N-terminal" evidence="2">
    <location>
        <begin position="178"/>
        <end position="267"/>
    </location>
</feature>
<organism evidence="3 4">
    <name type="scientific">Negativicoccus succinicivorans</name>
    <dbReference type="NCBI Taxonomy" id="620903"/>
    <lineage>
        <taxon>Bacteria</taxon>
        <taxon>Bacillati</taxon>
        <taxon>Bacillota</taxon>
        <taxon>Negativicutes</taxon>
        <taxon>Veillonellales</taxon>
        <taxon>Veillonellaceae</taxon>
        <taxon>Negativicoccus</taxon>
    </lineage>
</organism>
<dbReference type="GO" id="GO:0030435">
    <property type="term" value="P:sporulation resulting in formation of a cellular spore"/>
    <property type="evidence" value="ECO:0007669"/>
    <property type="project" value="InterPro"/>
</dbReference>
<comment type="caution">
    <text evidence="3">The sequence shown here is derived from an EMBL/GenBank/DDBJ whole genome shotgun (WGS) entry which is preliminary data.</text>
</comment>
<dbReference type="RefSeq" id="WP_159823295.1">
    <property type="nucleotide sequence ID" value="NZ_CABWNB010000005.1"/>
</dbReference>
<evidence type="ECO:0000313" key="4">
    <source>
        <dbReference type="Proteomes" id="UP000591941"/>
    </source>
</evidence>
<keyword evidence="4" id="KW-1185">Reference proteome</keyword>
<dbReference type="PANTHER" id="PTHR30032">
    <property type="entry name" value="N-ACETYLMURAMOYL-L-ALANINE AMIDASE-RELATED"/>
    <property type="match status" value="1"/>
</dbReference>
<dbReference type="InterPro" id="IPR013486">
    <property type="entry name" value="SpoIID/LytB"/>
</dbReference>
<accession>A0A841R3A0</accession>
<dbReference type="InterPro" id="IPR051922">
    <property type="entry name" value="Bact_Sporulation_Assoc"/>
</dbReference>
<evidence type="ECO:0000313" key="3">
    <source>
        <dbReference type="EMBL" id="MBB6478263.1"/>
    </source>
</evidence>
<dbReference type="GeneID" id="93486588"/>
<dbReference type="Pfam" id="PF08486">
    <property type="entry name" value="SpoIID"/>
    <property type="match status" value="1"/>
</dbReference>
<evidence type="ECO:0000256" key="1">
    <source>
        <dbReference type="SAM" id="SignalP"/>
    </source>
</evidence>
<sequence>MVRWQQCCAVILTGALLLGTAATVDAAGVKGSPGARSRTQSTRVVKGVPVKKSAKVKMGRYEAPTSPRAETKDKRGDLRQVLPITENEPVVLVGLMRNAHSPKVSINGAYTVYNGTQKWKTFSKGDTLRIGVSAKSITLDGKKVGETVYIRPEGFALVAVDGNEYRGALKLIRTPGHDGVTVINEVGMEEYLYGVVPREMSASWEPNALRAQAVAARTYALNHKNNYASQGFDVYDTIVSQVYGGVAAEAPESTQAVNDTAGEVILYKGEPIDAVFCAHSGGYTEDSENVWDNFVPYLRAVSEPLNDFTKQRWEKEISLADLERALAAYGHDVGKIKNIKLSKLKKAPVKAFDRTVSGRVRTLQIAGKKQAVAISGNRFQQMFDLRSTMFDIVKGSTKDRLKIIGYGYGHGVGMSQWGAQIMAQQKPRDPHHYRNILRHFYTGVTIEKMY</sequence>
<evidence type="ECO:0000259" key="2">
    <source>
        <dbReference type="Pfam" id="PF08486"/>
    </source>
</evidence>
<feature type="chain" id="PRO_5032483842" evidence="1">
    <location>
        <begin position="27"/>
        <end position="450"/>
    </location>
</feature>
<feature type="signal peptide" evidence="1">
    <location>
        <begin position="1"/>
        <end position="26"/>
    </location>
</feature>
<dbReference type="GO" id="GO:0030288">
    <property type="term" value="C:outer membrane-bounded periplasmic space"/>
    <property type="evidence" value="ECO:0007669"/>
    <property type="project" value="TreeGrafter"/>
</dbReference>
<dbReference type="OrthoDB" id="9794671at2"/>
<name>A0A841R3A0_9FIRM</name>
<dbReference type="PANTHER" id="PTHR30032:SF4">
    <property type="entry name" value="AMIDASE ENHANCER"/>
    <property type="match status" value="1"/>
</dbReference>
<dbReference type="Proteomes" id="UP000591941">
    <property type="component" value="Unassembled WGS sequence"/>
</dbReference>
<protein>
    <submittedName>
        <fullName evidence="3">Stage II sporulation protein D</fullName>
    </submittedName>
</protein>
<dbReference type="EMBL" id="JACHHI010000007">
    <property type="protein sequence ID" value="MBB6478263.1"/>
    <property type="molecule type" value="Genomic_DNA"/>
</dbReference>
<dbReference type="InterPro" id="IPR013693">
    <property type="entry name" value="SpoIID/LytB_N"/>
</dbReference>
<keyword evidence="1" id="KW-0732">Signal</keyword>
<dbReference type="NCBIfam" id="TIGR02669">
    <property type="entry name" value="SpoIID_LytB"/>
    <property type="match status" value="1"/>
</dbReference>
<reference evidence="3 4" key="1">
    <citation type="submission" date="2020-08" db="EMBL/GenBank/DDBJ databases">
        <title>Genomic Encyclopedia of Type Strains, Phase IV (KMG-IV): sequencing the most valuable type-strain genomes for metagenomic binning, comparative biology and taxonomic classification.</title>
        <authorList>
            <person name="Goeker M."/>
        </authorList>
    </citation>
    <scope>NUCLEOTIDE SEQUENCE [LARGE SCALE GENOMIC DNA]</scope>
    <source>
        <strain evidence="3 4">DSM 21255</strain>
    </source>
</reference>